<proteinExistence type="predicted"/>
<dbReference type="AlphaFoldDB" id="X1PLW4"/>
<sequence>KNNDLAPYSETTINADREQLYFNNTGSTLLLQTGLYQTFTQDWKNNVISIRFNINFNEKLTSSQDMYPYIRIDGVNPVTNDYLTIRLYCPDLGRAYGDYKLLIYSNNATYFDSGWGYQNSDLFDLLHPDNDKYTIQMVLDIDLAGSCFAYAGPPDDLRLISGSFVPEIKNFVSNTDIKQENISYKVGVVSWENSLGYTDTNAINTVTDITVTEHIPE</sequence>
<evidence type="ECO:0000313" key="1">
    <source>
        <dbReference type="EMBL" id="GAI40035.1"/>
    </source>
</evidence>
<accession>X1PLW4</accession>
<name>X1PLW4_9ZZZZ</name>
<feature type="non-terminal residue" evidence="1">
    <location>
        <position position="1"/>
    </location>
</feature>
<protein>
    <submittedName>
        <fullName evidence="1">Uncharacterized protein</fullName>
    </submittedName>
</protein>
<organism evidence="1">
    <name type="scientific">marine sediment metagenome</name>
    <dbReference type="NCBI Taxonomy" id="412755"/>
    <lineage>
        <taxon>unclassified sequences</taxon>
        <taxon>metagenomes</taxon>
        <taxon>ecological metagenomes</taxon>
    </lineage>
</organism>
<comment type="caution">
    <text evidence="1">The sequence shown here is derived from an EMBL/GenBank/DDBJ whole genome shotgun (WGS) entry which is preliminary data.</text>
</comment>
<reference evidence="1" key="1">
    <citation type="journal article" date="2014" name="Front. Microbiol.">
        <title>High frequency of phylogenetically diverse reductive dehalogenase-homologous genes in deep subseafloor sedimentary metagenomes.</title>
        <authorList>
            <person name="Kawai M."/>
            <person name="Futagami T."/>
            <person name="Toyoda A."/>
            <person name="Takaki Y."/>
            <person name="Nishi S."/>
            <person name="Hori S."/>
            <person name="Arai W."/>
            <person name="Tsubouchi T."/>
            <person name="Morono Y."/>
            <person name="Uchiyama I."/>
            <person name="Ito T."/>
            <person name="Fujiyama A."/>
            <person name="Inagaki F."/>
            <person name="Takami H."/>
        </authorList>
    </citation>
    <scope>NUCLEOTIDE SEQUENCE</scope>
    <source>
        <strain evidence="1">Expedition CK06-06</strain>
    </source>
</reference>
<dbReference type="EMBL" id="BARV01025044">
    <property type="protein sequence ID" value="GAI40035.1"/>
    <property type="molecule type" value="Genomic_DNA"/>
</dbReference>
<gene>
    <name evidence="1" type="ORF">S06H3_40759</name>
</gene>